<evidence type="ECO:0008006" key="3">
    <source>
        <dbReference type="Google" id="ProtNLM"/>
    </source>
</evidence>
<evidence type="ECO:0000313" key="2">
    <source>
        <dbReference type="Proteomes" id="UP000299102"/>
    </source>
</evidence>
<protein>
    <recommendedName>
        <fullName evidence="3">Histone-lysine N-methyltransferase SETMAR</fullName>
    </recommendedName>
</protein>
<comment type="caution">
    <text evidence="1">The sequence shown here is derived from an EMBL/GenBank/DDBJ whole genome shotgun (WGS) entry which is preliminary data.</text>
</comment>
<evidence type="ECO:0000313" key="1">
    <source>
        <dbReference type="EMBL" id="GBP63833.1"/>
    </source>
</evidence>
<accession>A0A4C1XL12</accession>
<dbReference type="OrthoDB" id="10042427at2759"/>
<sequence>MSGDFNGWVGVQRDGCEKVVAEIIRFLEGQKIALTGHPRYSPALAPNDFYVFSSTKNYALNFSIREEAVDAFKMNVWRYLNQN</sequence>
<dbReference type="GO" id="GO:0003676">
    <property type="term" value="F:nucleic acid binding"/>
    <property type="evidence" value="ECO:0007669"/>
    <property type="project" value="InterPro"/>
</dbReference>
<keyword evidence="2" id="KW-1185">Reference proteome</keyword>
<proteinExistence type="predicted"/>
<dbReference type="Gene3D" id="3.30.420.10">
    <property type="entry name" value="Ribonuclease H-like superfamily/Ribonuclease H"/>
    <property type="match status" value="1"/>
</dbReference>
<dbReference type="AlphaFoldDB" id="A0A4C1XL12"/>
<dbReference type="EMBL" id="BGZK01000881">
    <property type="protein sequence ID" value="GBP63833.1"/>
    <property type="molecule type" value="Genomic_DNA"/>
</dbReference>
<organism evidence="1 2">
    <name type="scientific">Eumeta variegata</name>
    <name type="common">Bagworm moth</name>
    <name type="synonym">Eumeta japonica</name>
    <dbReference type="NCBI Taxonomy" id="151549"/>
    <lineage>
        <taxon>Eukaryota</taxon>
        <taxon>Metazoa</taxon>
        <taxon>Ecdysozoa</taxon>
        <taxon>Arthropoda</taxon>
        <taxon>Hexapoda</taxon>
        <taxon>Insecta</taxon>
        <taxon>Pterygota</taxon>
        <taxon>Neoptera</taxon>
        <taxon>Endopterygota</taxon>
        <taxon>Lepidoptera</taxon>
        <taxon>Glossata</taxon>
        <taxon>Ditrysia</taxon>
        <taxon>Tineoidea</taxon>
        <taxon>Psychidae</taxon>
        <taxon>Oiketicinae</taxon>
        <taxon>Eumeta</taxon>
    </lineage>
</organism>
<dbReference type="InterPro" id="IPR036397">
    <property type="entry name" value="RNaseH_sf"/>
</dbReference>
<gene>
    <name evidence="1" type="ORF">EVAR_48091_1</name>
</gene>
<reference evidence="1 2" key="1">
    <citation type="journal article" date="2019" name="Commun. Biol.">
        <title>The bagworm genome reveals a unique fibroin gene that provides high tensile strength.</title>
        <authorList>
            <person name="Kono N."/>
            <person name="Nakamura H."/>
            <person name="Ohtoshi R."/>
            <person name="Tomita M."/>
            <person name="Numata K."/>
            <person name="Arakawa K."/>
        </authorList>
    </citation>
    <scope>NUCLEOTIDE SEQUENCE [LARGE SCALE GENOMIC DNA]</scope>
</reference>
<name>A0A4C1XL12_EUMVA</name>
<dbReference type="Proteomes" id="UP000299102">
    <property type="component" value="Unassembled WGS sequence"/>
</dbReference>